<feature type="region of interest" description="Disordered" evidence="1">
    <location>
        <begin position="253"/>
        <end position="394"/>
    </location>
</feature>
<keyword evidence="3" id="KW-1185">Reference proteome</keyword>
<organism evidence="2 3">
    <name type="scientific">Magallana gigas</name>
    <name type="common">Pacific oyster</name>
    <name type="synonym">Crassostrea gigas</name>
    <dbReference type="NCBI Taxonomy" id="29159"/>
    <lineage>
        <taxon>Eukaryota</taxon>
        <taxon>Metazoa</taxon>
        <taxon>Spiralia</taxon>
        <taxon>Lophotrochozoa</taxon>
        <taxon>Mollusca</taxon>
        <taxon>Bivalvia</taxon>
        <taxon>Autobranchia</taxon>
        <taxon>Pteriomorphia</taxon>
        <taxon>Ostreida</taxon>
        <taxon>Ostreoidea</taxon>
        <taxon>Ostreidae</taxon>
        <taxon>Magallana</taxon>
    </lineage>
</organism>
<sequence>MTTRRGFQRDREKEEEYSMNSVLQNILDKMDSIGNKMDTTNDLLRDLIKVCDNRIENNHFEETCVKSVNTDESNMYYQSPSEVIQQEINELALQKEAIKIKQRIKVDWSRALNKRKQLYWKQINNACDAEQYEKWLGEDLPILPRKYRITEIPGEPEEQKNIRANMAVERVKGEIQLLRMRSENSQNKVIEIDEQMGSELKKKASGRILDILENMWKVDCEKEEKRSQDRWRMKEIWQLDYVRKYGNSIVKEKNQKKPKENVLNRAARKKPSFAEIVNQNSTQENGKQSTSNEQQRSTLRPQENTRNRYGRKQHNVPQYTGYEKRVNNGTQQVKQRKTSSYSYNNNNNSNNKNNSSNNNRHAEANQDTDKDSSDNDNNSNDEMRGSKNNQFVHQTIKRIRNKASIKRIEIHTNPMQ</sequence>
<dbReference type="AlphaFoldDB" id="A0A8W8NGQ5"/>
<evidence type="ECO:0000256" key="1">
    <source>
        <dbReference type="SAM" id="MobiDB-lite"/>
    </source>
</evidence>
<evidence type="ECO:0000313" key="3">
    <source>
        <dbReference type="Proteomes" id="UP000005408"/>
    </source>
</evidence>
<proteinExistence type="predicted"/>
<feature type="compositionally biased region" description="Basic and acidic residues" evidence="1">
    <location>
        <begin position="360"/>
        <end position="373"/>
    </location>
</feature>
<dbReference type="Proteomes" id="UP000005408">
    <property type="component" value="Unassembled WGS sequence"/>
</dbReference>
<dbReference type="EnsemblMetazoa" id="G5730.1">
    <property type="protein sequence ID" value="G5730.1:cds"/>
    <property type="gene ID" value="G5730"/>
</dbReference>
<evidence type="ECO:0000313" key="2">
    <source>
        <dbReference type="EnsemblMetazoa" id="G5730.1:cds"/>
    </source>
</evidence>
<accession>A0A8W8NGQ5</accession>
<name>A0A8W8NGQ5_MAGGI</name>
<protein>
    <submittedName>
        <fullName evidence="2">Uncharacterized protein</fullName>
    </submittedName>
</protein>
<feature type="compositionally biased region" description="Polar residues" evidence="1">
    <location>
        <begin position="277"/>
        <end position="304"/>
    </location>
</feature>
<feature type="compositionally biased region" description="Basic and acidic residues" evidence="1">
    <location>
        <begin position="253"/>
        <end position="262"/>
    </location>
</feature>
<feature type="compositionally biased region" description="Low complexity" evidence="1">
    <location>
        <begin position="339"/>
        <end position="359"/>
    </location>
</feature>
<reference evidence="2" key="1">
    <citation type="submission" date="2022-08" db="UniProtKB">
        <authorList>
            <consortium name="EnsemblMetazoa"/>
        </authorList>
    </citation>
    <scope>IDENTIFICATION</scope>
    <source>
        <strain evidence="2">05x7-T-G4-1.051#20</strain>
    </source>
</reference>